<evidence type="ECO:0000256" key="15">
    <source>
        <dbReference type="RuleBase" id="RU361275"/>
    </source>
</evidence>
<dbReference type="CDD" id="cd01580">
    <property type="entry name" value="AcnA_IRP_Swivel"/>
    <property type="match status" value="1"/>
</dbReference>
<dbReference type="Gene3D" id="3.30.499.10">
    <property type="entry name" value="Aconitase, domain 3"/>
    <property type="match status" value="2"/>
</dbReference>
<dbReference type="GO" id="GO:0006099">
    <property type="term" value="P:tricarboxylic acid cycle"/>
    <property type="evidence" value="ECO:0007669"/>
    <property type="project" value="UniProtKB-UniPathway"/>
</dbReference>
<comment type="subunit">
    <text evidence="6">Monomer.</text>
</comment>
<reference evidence="18 19" key="1">
    <citation type="submission" date="2020-07" db="EMBL/GenBank/DDBJ databases">
        <title>Novel species isolated from subtropical streams in China.</title>
        <authorList>
            <person name="Lu H."/>
        </authorList>
    </citation>
    <scope>NUCLEOTIDE SEQUENCE [LARGE SCALE GENOMIC DNA]</scope>
    <source>
        <strain evidence="18 19">LX20W</strain>
    </source>
</reference>
<evidence type="ECO:0000256" key="11">
    <source>
        <dbReference type="ARBA" id="ARBA00023004"/>
    </source>
</evidence>
<dbReference type="PANTHER" id="PTHR11670">
    <property type="entry name" value="ACONITASE/IRON-RESPONSIVE ELEMENT FAMILY MEMBER"/>
    <property type="match status" value="1"/>
</dbReference>
<comment type="pathway">
    <text evidence="4">Organic acid metabolism; propanoate degradation.</text>
</comment>
<dbReference type="InterPro" id="IPR015931">
    <property type="entry name" value="Acnase/IPM_dHydase_lsu_aba_1/3"/>
</dbReference>
<dbReference type="InterPro" id="IPR001030">
    <property type="entry name" value="Acoase/IPM_deHydtase_lsu_aba"/>
</dbReference>
<protein>
    <recommendedName>
        <fullName evidence="15">Aconitate hydratase</fullName>
        <shortName evidence="15">Aconitase</shortName>
        <ecNumber evidence="15">4.2.1.3</ecNumber>
    </recommendedName>
</protein>
<evidence type="ECO:0000256" key="8">
    <source>
        <dbReference type="ARBA" id="ARBA00022532"/>
    </source>
</evidence>
<evidence type="ECO:0000313" key="18">
    <source>
        <dbReference type="EMBL" id="MBA5639960.1"/>
    </source>
</evidence>
<evidence type="ECO:0000256" key="9">
    <source>
        <dbReference type="ARBA" id="ARBA00022723"/>
    </source>
</evidence>
<accession>A0A7W2IE55</accession>
<comment type="caution">
    <text evidence="18">The sequence shown here is derived from an EMBL/GenBank/DDBJ whole genome shotgun (WGS) entry which is preliminary data.</text>
</comment>
<dbReference type="UniPathway" id="UPA00223">
    <property type="reaction ID" value="UER00718"/>
</dbReference>
<dbReference type="InterPro" id="IPR015928">
    <property type="entry name" value="Aconitase/3IPM_dehydase_swvl"/>
</dbReference>
<dbReference type="GO" id="GO:0046872">
    <property type="term" value="F:metal ion binding"/>
    <property type="evidence" value="ECO:0007669"/>
    <property type="project" value="UniProtKB-KW"/>
</dbReference>
<dbReference type="Gene3D" id="3.20.19.10">
    <property type="entry name" value="Aconitase, domain 4"/>
    <property type="match status" value="1"/>
</dbReference>
<comment type="catalytic activity">
    <reaction evidence="1">
        <text>(2S,3R)-3-hydroxybutane-1,2,3-tricarboxylate = 2-methyl-cis-aconitate + H2O</text>
        <dbReference type="Rhea" id="RHEA:17941"/>
        <dbReference type="ChEBI" id="CHEBI:15377"/>
        <dbReference type="ChEBI" id="CHEBI:57429"/>
        <dbReference type="ChEBI" id="CHEBI:57872"/>
        <dbReference type="EC" id="4.2.1.99"/>
    </reaction>
</comment>
<evidence type="ECO:0000256" key="6">
    <source>
        <dbReference type="ARBA" id="ARBA00011245"/>
    </source>
</evidence>
<evidence type="ECO:0000256" key="5">
    <source>
        <dbReference type="ARBA" id="ARBA00007185"/>
    </source>
</evidence>
<dbReference type="InterPro" id="IPR044137">
    <property type="entry name" value="AcnA_IRP_Swivel"/>
</dbReference>
<evidence type="ECO:0000256" key="14">
    <source>
        <dbReference type="ARBA" id="ARBA00023501"/>
    </source>
</evidence>
<dbReference type="GO" id="GO:0047456">
    <property type="term" value="F:2-methylisocitrate dehydratase activity"/>
    <property type="evidence" value="ECO:0007669"/>
    <property type="project" value="UniProtKB-EC"/>
</dbReference>
<keyword evidence="19" id="KW-1185">Reference proteome</keyword>
<keyword evidence="9" id="KW-0479">Metal-binding</keyword>
<dbReference type="InterPro" id="IPR018136">
    <property type="entry name" value="Aconitase_4Fe-4S_BS"/>
</dbReference>
<feature type="domain" description="Aconitase/3-isopropylmalate dehydratase large subunit alpha/beta/alpha" evidence="16">
    <location>
        <begin position="62"/>
        <end position="564"/>
    </location>
</feature>
<dbReference type="PRINTS" id="PR00415">
    <property type="entry name" value="ACONITASE"/>
</dbReference>
<sequence>MSRNTLNTLNDFTISAGKKGKFYSLPALGKSLGTNIARLPVSIRVVLESVLRNCDGKKVTEEHVKQLANWGATAERTDEIPFVVARVVLQDFTGVPLLADLAAMRNVASKMGINAKKIEPLVPVDLVVDHSVTIDHFREKGALDLNMKLEFSRNNERYQFMKWGMQAFDTFGVVPPGFGIVHQVNLEYLARGVHKDNEGVYYPDTLVGTDSHTTMINGIGVVGWGVGGIEAEAGMLGQPVYFLTPDVIGVNLTGALREGCTATDLVLTITELLRKEKVVGKFVEFFGEGTETLSLTDRATIANMAPEYGATMGFFPVDDATVAYFEGTGRTKAEIDAFANYFKAQGLYGVPKAGDIDYTRVVELNLGSVTPSLAGPKRPQDRIEIGNVKNNFIELFSKPTTENGFNKKAADLGQTYTTSNGVNVKNGDVLIAAITSCTNTSNPSVLLGAGLLAKKAVEAGLTVAPHIKTSLAPGSRVVTEYLTAAGLLPYLEQLGFGVTAYGCTTCIGNAGDLTPELNATIAANDIVASAVLSGNRNFEARIHPNIRSNFLASPPLVVAYAIAGNMTVDLMTEPVGKGKDGHDVYLGDIWPTSAEIAKLMKFAMNSDVFKANYADVKGNPGKLWENVSSTEGQVYNWPASTYIAEPPFFDGFEMTPKAAATGITGARALGVFGDSITTDHISPAGSIKEDGPAGKWLLANGVTKADFNSYGSRRGNHEIMMRGTFANVRIKNKMIPPKADGSAVEGGITIHQPSGEQMSIYDAAMKYVAEGTPTMVFGGEEYGTGSSRDWAAKGTQLLGVKAVITRSFERIHRSNLVGMGVLPLQFLGNDSVETLGITGNETFDLKGLEGEIKPQQQATLVIHRADGSTREVQLLLRIDTPIEVDYYKHGGILPFVLRQLLVA</sequence>
<dbReference type="RefSeq" id="WP_182166947.1">
    <property type="nucleotide sequence ID" value="NZ_JACEZT010000022.1"/>
</dbReference>
<evidence type="ECO:0000256" key="12">
    <source>
        <dbReference type="ARBA" id="ARBA00023014"/>
    </source>
</evidence>
<dbReference type="FunFam" id="3.20.19.10:FF:000001">
    <property type="entry name" value="Aconitate hydratase"/>
    <property type="match status" value="1"/>
</dbReference>
<comment type="function">
    <text evidence="15">Catalyzes the isomerization of citrate to isocitrate via cis-aconitate.</text>
</comment>
<dbReference type="EC" id="4.2.1.3" evidence="15"/>
<gene>
    <name evidence="18" type="primary">acnA</name>
    <name evidence="18" type="ORF">H3H37_23140</name>
</gene>
<dbReference type="SUPFAM" id="SSF52016">
    <property type="entry name" value="LeuD/IlvD-like"/>
    <property type="match status" value="1"/>
</dbReference>
<evidence type="ECO:0000313" key="19">
    <source>
        <dbReference type="Proteomes" id="UP000534388"/>
    </source>
</evidence>
<comment type="cofactor">
    <cofactor evidence="2">
        <name>[4Fe-4S] cluster</name>
        <dbReference type="ChEBI" id="CHEBI:49883"/>
    </cofactor>
</comment>
<name>A0A7W2IE55_9BURK</name>
<evidence type="ECO:0000256" key="2">
    <source>
        <dbReference type="ARBA" id="ARBA00001966"/>
    </source>
</evidence>
<dbReference type="FunFam" id="3.30.499.10:FF:000020">
    <property type="entry name" value="Aconitate hydratase A"/>
    <property type="match status" value="1"/>
</dbReference>
<evidence type="ECO:0000259" key="16">
    <source>
        <dbReference type="Pfam" id="PF00330"/>
    </source>
</evidence>
<dbReference type="PROSITE" id="PS00450">
    <property type="entry name" value="ACONITASE_1"/>
    <property type="match status" value="1"/>
</dbReference>
<dbReference type="Pfam" id="PF00694">
    <property type="entry name" value="Aconitase_C"/>
    <property type="match status" value="1"/>
</dbReference>
<comment type="pathway">
    <text evidence="3">Carbohydrate metabolism; tricarboxylic acid cycle; isocitrate from oxaloacetate: step 2/2.</text>
</comment>
<keyword evidence="12 15" id="KW-0411">Iron-sulfur</keyword>
<evidence type="ECO:0000256" key="1">
    <source>
        <dbReference type="ARBA" id="ARBA00000118"/>
    </source>
</evidence>
<dbReference type="Proteomes" id="UP000534388">
    <property type="component" value="Unassembled WGS sequence"/>
</dbReference>
<evidence type="ECO:0000259" key="17">
    <source>
        <dbReference type="Pfam" id="PF00694"/>
    </source>
</evidence>
<dbReference type="NCBIfam" id="TIGR01341">
    <property type="entry name" value="aconitase_1"/>
    <property type="match status" value="1"/>
</dbReference>
<dbReference type="InterPro" id="IPR000573">
    <property type="entry name" value="AconitaseA/IPMdHydase_ssu_swvl"/>
</dbReference>
<dbReference type="AlphaFoldDB" id="A0A7W2IE55"/>
<comment type="similarity">
    <text evidence="5 15">Belongs to the aconitase/IPM isomerase family.</text>
</comment>
<evidence type="ECO:0000256" key="10">
    <source>
        <dbReference type="ARBA" id="ARBA00022884"/>
    </source>
</evidence>
<keyword evidence="10" id="KW-0694">RNA-binding</keyword>
<dbReference type="InterPro" id="IPR006249">
    <property type="entry name" value="Aconitase/IRP2"/>
</dbReference>
<evidence type="ECO:0000256" key="3">
    <source>
        <dbReference type="ARBA" id="ARBA00004717"/>
    </source>
</evidence>
<feature type="domain" description="Aconitase A/isopropylmalate dehydratase small subunit swivel" evidence="17">
    <location>
        <begin position="697"/>
        <end position="826"/>
    </location>
</feature>
<dbReference type="GO" id="GO:0003994">
    <property type="term" value="F:aconitate hydratase activity"/>
    <property type="evidence" value="ECO:0007669"/>
    <property type="project" value="UniProtKB-EC"/>
</dbReference>
<evidence type="ECO:0000256" key="7">
    <source>
        <dbReference type="ARBA" id="ARBA00022485"/>
    </source>
</evidence>
<dbReference type="Pfam" id="PF00330">
    <property type="entry name" value="Aconitase"/>
    <property type="match status" value="1"/>
</dbReference>
<dbReference type="FunFam" id="3.30.499.10:FF:000002">
    <property type="entry name" value="Aconitate hydratase"/>
    <property type="match status" value="1"/>
</dbReference>
<dbReference type="InterPro" id="IPR036008">
    <property type="entry name" value="Aconitase_4Fe-4S_dom"/>
</dbReference>
<evidence type="ECO:0000256" key="4">
    <source>
        <dbReference type="ARBA" id="ARBA00005026"/>
    </source>
</evidence>
<dbReference type="PROSITE" id="PS01244">
    <property type="entry name" value="ACONITASE_2"/>
    <property type="match status" value="1"/>
</dbReference>
<proteinExistence type="inferred from homology"/>
<keyword evidence="7 15" id="KW-0004">4Fe-4S</keyword>
<dbReference type="GO" id="GO:0051539">
    <property type="term" value="F:4 iron, 4 sulfur cluster binding"/>
    <property type="evidence" value="ECO:0007669"/>
    <property type="project" value="UniProtKB-KW"/>
</dbReference>
<dbReference type="EMBL" id="JACEZT010000022">
    <property type="protein sequence ID" value="MBA5639960.1"/>
    <property type="molecule type" value="Genomic_DNA"/>
</dbReference>
<keyword evidence="13 15" id="KW-0456">Lyase</keyword>
<keyword evidence="8" id="KW-0816">Tricarboxylic acid cycle</keyword>
<keyword evidence="11 15" id="KW-0408">Iron</keyword>
<organism evidence="18 19">
    <name type="scientific">Rugamonas brunnea</name>
    <dbReference type="NCBI Taxonomy" id="2758569"/>
    <lineage>
        <taxon>Bacteria</taxon>
        <taxon>Pseudomonadati</taxon>
        <taxon>Pseudomonadota</taxon>
        <taxon>Betaproteobacteria</taxon>
        <taxon>Burkholderiales</taxon>
        <taxon>Oxalobacteraceae</taxon>
        <taxon>Telluria group</taxon>
        <taxon>Rugamonas</taxon>
    </lineage>
</organism>
<evidence type="ECO:0000256" key="13">
    <source>
        <dbReference type="ARBA" id="ARBA00023239"/>
    </source>
</evidence>
<dbReference type="GO" id="GO:0003723">
    <property type="term" value="F:RNA binding"/>
    <property type="evidence" value="ECO:0007669"/>
    <property type="project" value="UniProtKB-KW"/>
</dbReference>
<dbReference type="SUPFAM" id="SSF53732">
    <property type="entry name" value="Aconitase iron-sulfur domain"/>
    <property type="match status" value="1"/>
</dbReference>
<comment type="catalytic activity">
    <reaction evidence="14 15">
        <text>citrate = D-threo-isocitrate</text>
        <dbReference type="Rhea" id="RHEA:10336"/>
        <dbReference type="ChEBI" id="CHEBI:15562"/>
        <dbReference type="ChEBI" id="CHEBI:16947"/>
        <dbReference type="EC" id="4.2.1.3"/>
    </reaction>
</comment>
<dbReference type="NCBIfam" id="NF006757">
    <property type="entry name" value="PRK09277.1"/>
    <property type="match status" value="1"/>
</dbReference>
<dbReference type="NCBIfam" id="NF009520">
    <property type="entry name" value="PRK12881.1"/>
    <property type="match status" value="1"/>
</dbReference>
<dbReference type="Gene3D" id="6.10.190.10">
    <property type="match status" value="1"/>
</dbReference>